<evidence type="ECO:0000256" key="4">
    <source>
        <dbReference type="ARBA" id="ARBA00023163"/>
    </source>
</evidence>
<dbReference type="Pfam" id="PF00196">
    <property type="entry name" value="GerE"/>
    <property type="match status" value="1"/>
</dbReference>
<dbReference type="InterPro" id="IPR000792">
    <property type="entry name" value="Tscrpt_reg_LuxR_C"/>
</dbReference>
<dbReference type="InterPro" id="IPR011006">
    <property type="entry name" value="CheY-like_superfamily"/>
</dbReference>
<keyword evidence="2" id="KW-0805">Transcription regulation</keyword>
<comment type="caution">
    <text evidence="8">The sequence shown here is derived from an EMBL/GenBank/DDBJ whole genome shotgun (WGS) entry which is preliminary data.</text>
</comment>
<sequence>MTIRVIIVDDQAMVRAGFAALLSAQADIDVVGEAPDGKQGVEVARGTRPDVVLMDVRMPEMDGLAAAREILSPPVGVVHRPKVLMLTTFDVDDYVYEALRAGASGFLLKDAPPADLIAAVRVVAAGEALLAPSVTRRLIADFAASRPAPRADRAALRLNGLTPRETEVLELIARGLSNQEIADRLVLAEQTVKTHIGRVLAKLDLRDRAQAVIFAYESGLVTPGDARR</sequence>
<keyword evidence="4" id="KW-0804">Transcription</keyword>
<organism evidence="8 9">
    <name type="scientific">Streptomyces lateritius</name>
    <dbReference type="NCBI Taxonomy" id="67313"/>
    <lineage>
        <taxon>Bacteria</taxon>
        <taxon>Bacillati</taxon>
        <taxon>Actinomycetota</taxon>
        <taxon>Actinomycetes</taxon>
        <taxon>Kitasatosporales</taxon>
        <taxon>Streptomycetaceae</taxon>
        <taxon>Streptomyces</taxon>
    </lineage>
</organism>
<dbReference type="Gene3D" id="3.40.50.2300">
    <property type="match status" value="1"/>
</dbReference>
<keyword evidence="3" id="KW-0238">DNA-binding</keyword>
<evidence type="ECO:0000256" key="1">
    <source>
        <dbReference type="ARBA" id="ARBA00022553"/>
    </source>
</evidence>
<evidence type="ECO:0000256" key="2">
    <source>
        <dbReference type="ARBA" id="ARBA00023015"/>
    </source>
</evidence>
<dbReference type="EMBL" id="JBIBSM010000001">
    <property type="protein sequence ID" value="MFF8275116.1"/>
    <property type="molecule type" value="Genomic_DNA"/>
</dbReference>
<accession>A0ABW6Y5N8</accession>
<dbReference type="CDD" id="cd06170">
    <property type="entry name" value="LuxR_C_like"/>
    <property type="match status" value="1"/>
</dbReference>
<dbReference type="InterPro" id="IPR001789">
    <property type="entry name" value="Sig_transdc_resp-reg_receiver"/>
</dbReference>
<keyword evidence="1 5" id="KW-0597">Phosphoprotein</keyword>
<protein>
    <submittedName>
        <fullName evidence="8">Response regulator</fullName>
    </submittedName>
</protein>
<evidence type="ECO:0000256" key="5">
    <source>
        <dbReference type="PROSITE-ProRule" id="PRU00169"/>
    </source>
</evidence>
<dbReference type="PROSITE" id="PS50110">
    <property type="entry name" value="RESPONSE_REGULATORY"/>
    <property type="match status" value="1"/>
</dbReference>
<evidence type="ECO:0000259" key="6">
    <source>
        <dbReference type="PROSITE" id="PS50043"/>
    </source>
</evidence>
<dbReference type="SMART" id="SM00421">
    <property type="entry name" value="HTH_LUXR"/>
    <property type="match status" value="1"/>
</dbReference>
<dbReference type="PROSITE" id="PS00622">
    <property type="entry name" value="HTH_LUXR_1"/>
    <property type="match status" value="1"/>
</dbReference>
<name>A0ABW6Y5N8_9ACTN</name>
<keyword evidence="9" id="KW-1185">Reference proteome</keyword>
<dbReference type="SMART" id="SM00448">
    <property type="entry name" value="REC"/>
    <property type="match status" value="1"/>
</dbReference>
<dbReference type="Pfam" id="PF00072">
    <property type="entry name" value="Response_reg"/>
    <property type="match status" value="1"/>
</dbReference>
<dbReference type="PRINTS" id="PR00038">
    <property type="entry name" value="HTHLUXR"/>
</dbReference>
<dbReference type="CDD" id="cd17535">
    <property type="entry name" value="REC_NarL-like"/>
    <property type="match status" value="1"/>
</dbReference>
<dbReference type="PANTHER" id="PTHR43214">
    <property type="entry name" value="TWO-COMPONENT RESPONSE REGULATOR"/>
    <property type="match status" value="1"/>
</dbReference>
<evidence type="ECO:0000313" key="8">
    <source>
        <dbReference type="EMBL" id="MFF8275116.1"/>
    </source>
</evidence>
<dbReference type="Proteomes" id="UP001603013">
    <property type="component" value="Unassembled WGS sequence"/>
</dbReference>
<evidence type="ECO:0000256" key="3">
    <source>
        <dbReference type="ARBA" id="ARBA00023125"/>
    </source>
</evidence>
<proteinExistence type="predicted"/>
<dbReference type="PANTHER" id="PTHR43214:SF24">
    <property type="entry name" value="TRANSCRIPTIONAL REGULATORY PROTEIN NARL-RELATED"/>
    <property type="match status" value="1"/>
</dbReference>
<dbReference type="RefSeq" id="WP_391932854.1">
    <property type="nucleotide sequence ID" value="NZ_JBIBSM010000001.1"/>
</dbReference>
<dbReference type="SUPFAM" id="SSF52172">
    <property type="entry name" value="CheY-like"/>
    <property type="match status" value="1"/>
</dbReference>
<dbReference type="PROSITE" id="PS50043">
    <property type="entry name" value="HTH_LUXR_2"/>
    <property type="match status" value="1"/>
</dbReference>
<feature type="modified residue" description="4-aspartylphosphate" evidence="5">
    <location>
        <position position="55"/>
    </location>
</feature>
<reference evidence="8 9" key="1">
    <citation type="submission" date="2024-10" db="EMBL/GenBank/DDBJ databases">
        <title>The Natural Products Discovery Center: Release of the First 8490 Sequenced Strains for Exploring Actinobacteria Biosynthetic Diversity.</title>
        <authorList>
            <person name="Kalkreuter E."/>
            <person name="Kautsar S.A."/>
            <person name="Yang D."/>
            <person name="Bader C.D."/>
            <person name="Teijaro C.N."/>
            <person name="Fluegel L."/>
            <person name="Davis C.M."/>
            <person name="Simpson J.R."/>
            <person name="Lauterbach L."/>
            <person name="Steele A.D."/>
            <person name="Gui C."/>
            <person name="Meng S."/>
            <person name="Li G."/>
            <person name="Viehrig K."/>
            <person name="Ye F."/>
            <person name="Su P."/>
            <person name="Kiefer A.F."/>
            <person name="Nichols A."/>
            <person name="Cepeda A.J."/>
            <person name="Yan W."/>
            <person name="Fan B."/>
            <person name="Jiang Y."/>
            <person name="Adhikari A."/>
            <person name="Zheng C.-J."/>
            <person name="Schuster L."/>
            <person name="Cowan T.M."/>
            <person name="Smanski M.J."/>
            <person name="Chevrette M.G."/>
            <person name="De Carvalho L.P.S."/>
            <person name="Shen B."/>
        </authorList>
    </citation>
    <scope>NUCLEOTIDE SEQUENCE [LARGE SCALE GENOMIC DNA]</scope>
    <source>
        <strain evidence="8 9">NPDC015755</strain>
    </source>
</reference>
<gene>
    <name evidence="8" type="ORF">ACF05T_03215</name>
</gene>
<feature type="domain" description="HTH luxR-type" evidence="6">
    <location>
        <begin position="154"/>
        <end position="219"/>
    </location>
</feature>
<feature type="domain" description="Response regulatory" evidence="7">
    <location>
        <begin position="4"/>
        <end position="124"/>
    </location>
</feature>
<dbReference type="InterPro" id="IPR058245">
    <property type="entry name" value="NreC/VraR/RcsB-like_REC"/>
</dbReference>
<dbReference type="InterPro" id="IPR039420">
    <property type="entry name" value="WalR-like"/>
</dbReference>
<evidence type="ECO:0000313" key="9">
    <source>
        <dbReference type="Proteomes" id="UP001603013"/>
    </source>
</evidence>
<evidence type="ECO:0000259" key="7">
    <source>
        <dbReference type="PROSITE" id="PS50110"/>
    </source>
</evidence>